<proteinExistence type="predicted"/>
<feature type="region of interest" description="Disordered" evidence="1">
    <location>
        <begin position="30"/>
        <end position="60"/>
    </location>
</feature>
<evidence type="ECO:0000313" key="4">
    <source>
        <dbReference type="Proteomes" id="UP000272778"/>
    </source>
</evidence>
<feature type="signal peptide" evidence="2">
    <location>
        <begin position="1"/>
        <end position="26"/>
    </location>
</feature>
<evidence type="ECO:0000313" key="3">
    <source>
        <dbReference type="EMBL" id="RQH07751.1"/>
    </source>
</evidence>
<protein>
    <submittedName>
        <fullName evidence="3">DUF3443 domain-containing protein</fullName>
    </submittedName>
</protein>
<feature type="chain" id="PRO_5017957581" evidence="2">
    <location>
        <begin position="27"/>
        <end position="420"/>
    </location>
</feature>
<accession>A0A3N6N9P1</accession>
<dbReference type="EMBL" id="RQIS01000004">
    <property type="protein sequence ID" value="RQH07751.1"/>
    <property type="molecule type" value="Genomic_DNA"/>
</dbReference>
<keyword evidence="2" id="KW-0732">Signal</keyword>
<evidence type="ECO:0000256" key="1">
    <source>
        <dbReference type="SAM" id="MobiDB-lite"/>
    </source>
</evidence>
<comment type="caution">
    <text evidence="3">The sequence shown here is derived from an EMBL/GenBank/DDBJ whole genome shotgun (WGS) entry which is preliminary data.</text>
</comment>
<feature type="compositionally biased region" description="Low complexity" evidence="1">
    <location>
        <begin position="48"/>
        <end position="60"/>
    </location>
</feature>
<keyword evidence="4" id="KW-1185">Reference proteome</keyword>
<sequence length="420" mass="41857">MTGRRGSPARALWLALLLCVTLAACGGGGSGDSSTGPATTSGGGSPNNPTTSSVVQSTTPNQVTVSVGPLATRTPNMLTTSVTVCVPNTSTCATIDNVQVDTGSAGLRLLASALPSSITLPAVNAGSGTNVAGECLVFGSGYTWGAVRLADVKLASETAASLPIQVIADPSVPSTAPSSCSNASAIAMNDASSLHVNGIIGVGLFNADCGASCANMAITPWYYACASGTCNPSTQPLAHQVANPVAAFATDNNGVEITLPTVGDNGAASITGTLTFGIGTQANNVLGAATVLHANKSTGYVSTTTSDGTVYARSYLDSGSNAFFFASSTTTLCSGVWFCPSSPLSFGATIKGTDGVAASTSFTVANAQTLLNTGNWAYSNLAAYNGSAFGWGLPFFFGKSVFTAIEGQLTSAGNGPFFAF</sequence>
<dbReference type="Pfam" id="PF11925">
    <property type="entry name" value="DUF3443"/>
    <property type="match status" value="1"/>
</dbReference>
<dbReference type="RefSeq" id="WP_124150229.1">
    <property type="nucleotide sequence ID" value="NZ_RQIS01000004.1"/>
</dbReference>
<dbReference type="InterPro" id="IPR021847">
    <property type="entry name" value="DUF3443"/>
</dbReference>
<dbReference type="AlphaFoldDB" id="A0A3N6N9P1"/>
<evidence type="ECO:0000256" key="2">
    <source>
        <dbReference type="SAM" id="SignalP"/>
    </source>
</evidence>
<dbReference type="PROSITE" id="PS51257">
    <property type="entry name" value="PROKAR_LIPOPROTEIN"/>
    <property type="match status" value="1"/>
</dbReference>
<dbReference type="OrthoDB" id="5289858at2"/>
<gene>
    <name evidence="3" type="ORF">D1Y85_06445</name>
</gene>
<reference evidence="3 4" key="1">
    <citation type="submission" date="2018-11" db="EMBL/GenBank/DDBJ databases">
        <title>Paraburkholderia sp. DHOA04, isolated from soil.</title>
        <authorList>
            <person name="Gao Z.-H."/>
            <person name="Qiu L.-H."/>
            <person name="Fu J.-C."/>
        </authorList>
    </citation>
    <scope>NUCLEOTIDE SEQUENCE [LARGE SCALE GENOMIC DNA]</scope>
    <source>
        <strain evidence="3 4">DHOA04</strain>
    </source>
</reference>
<dbReference type="Proteomes" id="UP000272778">
    <property type="component" value="Unassembled WGS sequence"/>
</dbReference>
<name>A0A3N6N9P1_9BURK</name>
<organism evidence="3 4">
    <name type="scientific">Paraburkholderia dinghuensis</name>
    <dbReference type="NCBI Taxonomy" id="2305225"/>
    <lineage>
        <taxon>Bacteria</taxon>
        <taxon>Pseudomonadati</taxon>
        <taxon>Pseudomonadota</taxon>
        <taxon>Betaproteobacteria</taxon>
        <taxon>Burkholderiales</taxon>
        <taxon>Burkholderiaceae</taxon>
        <taxon>Paraburkholderia</taxon>
    </lineage>
</organism>